<dbReference type="NCBIfam" id="TIGR01494">
    <property type="entry name" value="ATPase_P-type"/>
    <property type="match status" value="2"/>
</dbReference>
<dbReference type="InterPro" id="IPR023298">
    <property type="entry name" value="ATPase_P-typ_TM_dom_sf"/>
</dbReference>
<keyword evidence="10" id="KW-0460">Magnesium</keyword>
<evidence type="ECO:0000256" key="3">
    <source>
        <dbReference type="ARBA" id="ARBA00022448"/>
    </source>
</evidence>
<evidence type="ECO:0000256" key="5">
    <source>
        <dbReference type="ARBA" id="ARBA00022553"/>
    </source>
</evidence>
<feature type="transmembrane region" description="Helical" evidence="15">
    <location>
        <begin position="570"/>
        <end position="593"/>
    </location>
</feature>
<evidence type="ECO:0000256" key="10">
    <source>
        <dbReference type="ARBA" id="ARBA00022842"/>
    </source>
</evidence>
<feature type="transmembrane region" description="Helical" evidence="15">
    <location>
        <begin position="236"/>
        <end position="261"/>
    </location>
</feature>
<dbReference type="InterPro" id="IPR036412">
    <property type="entry name" value="HAD-like_sf"/>
</dbReference>
<keyword evidence="8 15" id="KW-0547">Nucleotide-binding</keyword>
<keyword evidence="7 15" id="KW-0479">Metal-binding</keyword>
<feature type="transmembrane region" description="Helical" evidence="15">
    <location>
        <begin position="297"/>
        <end position="315"/>
    </location>
</feature>
<dbReference type="SFLD" id="SFLDS00003">
    <property type="entry name" value="Haloacid_Dehalogenase"/>
    <property type="match status" value="1"/>
</dbReference>
<dbReference type="RefSeq" id="WP_191689641.1">
    <property type="nucleotide sequence ID" value="NZ_JACSQR010000001.1"/>
</dbReference>
<dbReference type="PANTHER" id="PTHR43520:SF5">
    <property type="entry name" value="CATION-TRANSPORTING P-TYPE ATPASE-RELATED"/>
    <property type="match status" value="1"/>
</dbReference>
<comment type="caution">
    <text evidence="17">The sequence shown here is derived from an EMBL/GenBank/DDBJ whole genome shotgun (WGS) entry which is preliminary data.</text>
</comment>
<dbReference type="EMBL" id="JACSQR010000001">
    <property type="protein sequence ID" value="MBD7946475.1"/>
    <property type="molecule type" value="Genomic_DNA"/>
</dbReference>
<dbReference type="SFLD" id="SFLDF00027">
    <property type="entry name" value="p-type_atpase"/>
    <property type="match status" value="1"/>
</dbReference>
<feature type="transmembrane region" description="Helical" evidence="15">
    <location>
        <begin position="918"/>
        <end position="936"/>
    </location>
</feature>
<comment type="similarity">
    <text evidence="2 15">Belongs to the cation transport ATPase (P-type) (TC 3.A.3) family. Type IB subfamily.</text>
</comment>
<keyword evidence="18" id="KW-1185">Reference proteome</keyword>
<dbReference type="InterPro" id="IPR001757">
    <property type="entry name" value="P_typ_ATPase"/>
</dbReference>
<accession>A0ABR8RFJ9</accession>
<keyword evidence="13" id="KW-0406">Ion transport</keyword>
<dbReference type="InterPro" id="IPR036163">
    <property type="entry name" value="HMA_dom_sf"/>
</dbReference>
<gene>
    <name evidence="17" type="ORF">H9653_00250</name>
</gene>
<dbReference type="PANTHER" id="PTHR43520">
    <property type="entry name" value="ATP7, ISOFORM B"/>
    <property type="match status" value="1"/>
</dbReference>
<keyword evidence="4 15" id="KW-1003">Cell membrane</keyword>
<dbReference type="PROSITE" id="PS01047">
    <property type="entry name" value="HMA_1"/>
    <property type="match status" value="1"/>
</dbReference>
<dbReference type="SUPFAM" id="SSF81653">
    <property type="entry name" value="Calcium ATPase, transduction domain A"/>
    <property type="match status" value="1"/>
</dbReference>
<evidence type="ECO:0000256" key="8">
    <source>
        <dbReference type="ARBA" id="ARBA00022741"/>
    </source>
</evidence>
<evidence type="ECO:0000256" key="11">
    <source>
        <dbReference type="ARBA" id="ARBA00022967"/>
    </source>
</evidence>
<evidence type="ECO:0000313" key="17">
    <source>
        <dbReference type="EMBL" id="MBD7946475.1"/>
    </source>
</evidence>
<dbReference type="CDD" id="cd02079">
    <property type="entry name" value="P-type_ATPase_HM"/>
    <property type="match status" value="1"/>
</dbReference>
<dbReference type="Gene3D" id="3.30.70.100">
    <property type="match status" value="1"/>
</dbReference>
<evidence type="ECO:0000256" key="15">
    <source>
        <dbReference type="RuleBase" id="RU362081"/>
    </source>
</evidence>
<keyword evidence="6 15" id="KW-0812">Transmembrane</keyword>
<dbReference type="InterPro" id="IPR008250">
    <property type="entry name" value="ATPase_P-typ_transduc_dom_A_sf"/>
</dbReference>
<dbReference type="SUPFAM" id="SSF81665">
    <property type="entry name" value="Calcium ATPase, transmembrane domain M"/>
    <property type="match status" value="1"/>
</dbReference>
<dbReference type="InterPro" id="IPR021993">
    <property type="entry name" value="ATPase-cat-bd"/>
</dbReference>
<proteinExistence type="inferred from homology"/>
<organism evidence="17 18">
    <name type="scientific">Psychrobacter communis</name>
    <dbReference type="NCBI Taxonomy" id="2762238"/>
    <lineage>
        <taxon>Bacteria</taxon>
        <taxon>Pseudomonadati</taxon>
        <taxon>Pseudomonadota</taxon>
        <taxon>Gammaproteobacteria</taxon>
        <taxon>Moraxellales</taxon>
        <taxon>Moraxellaceae</taxon>
        <taxon>Psychrobacter</taxon>
    </lineage>
</organism>
<dbReference type="Gene3D" id="2.70.150.10">
    <property type="entry name" value="Calcium-transporting ATPase, cytoplasmic transduction domain A"/>
    <property type="match status" value="1"/>
</dbReference>
<dbReference type="InterPro" id="IPR044492">
    <property type="entry name" value="P_typ_ATPase_HD_dom"/>
</dbReference>
<evidence type="ECO:0000313" key="18">
    <source>
        <dbReference type="Proteomes" id="UP000606724"/>
    </source>
</evidence>
<feature type="transmembrane region" description="Helical" evidence="15">
    <location>
        <begin position="273"/>
        <end position="291"/>
    </location>
</feature>
<dbReference type="SUPFAM" id="SSF55008">
    <property type="entry name" value="HMA, heavy metal-associated domain"/>
    <property type="match status" value="1"/>
</dbReference>
<dbReference type="Pfam" id="PF00702">
    <property type="entry name" value="Hydrolase"/>
    <property type="match status" value="1"/>
</dbReference>
<keyword evidence="14 15" id="KW-0472">Membrane</keyword>
<dbReference type="InterPro" id="IPR059000">
    <property type="entry name" value="ATPase_P-type_domA"/>
</dbReference>
<dbReference type="Gene3D" id="3.40.1110.10">
    <property type="entry name" value="Calcium-transporting ATPase, cytoplasmic domain N"/>
    <property type="match status" value="1"/>
</dbReference>
<dbReference type="Pfam" id="PF00403">
    <property type="entry name" value="HMA"/>
    <property type="match status" value="1"/>
</dbReference>
<keyword evidence="9 15" id="KW-0067">ATP-binding</keyword>
<dbReference type="SFLD" id="SFLDG00002">
    <property type="entry name" value="C1.7:_P-type_atpase_like"/>
    <property type="match status" value="1"/>
</dbReference>
<evidence type="ECO:0000256" key="4">
    <source>
        <dbReference type="ARBA" id="ARBA00022475"/>
    </source>
</evidence>
<evidence type="ECO:0000256" key="1">
    <source>
        <dbReference type="ARBA" id="ARBA00004651"/>
    </source>
</evidence>
<dbReference type="InterPro" id="IPR017969">
    <property type="entry name" value="Heavy-metal-associated_CS"/>
</dbReference>
<dbReference type="InterPro" id="IPR023299">
    <property type="entry name" value="ATPase_P-typ_cyto_dom_N"/>
</dbReference>
<sequence length="941" mass="102479">MSSIPSSMPANNNRHYQDHSITEGLVLPLAGHCFHCGDPVPEPPFHTDILGQSREMCCMGCQLASQSIVEAGLEQYYLDRSEINRTASLPMQLTRLEAYDHDEIKSQFVYAQDGMSVAELSVNNLRCAACTWLIESRLDELDGISQCQVNLTNQRMRVIWDEDKLPISRILGVINEIGYEAKPYRQDTHEAMLARHNSQMLLRLGIAALGSMQAMMYAVAIYFGEYSDMLIFQRDFLRWVSLFVSTPVFFYAGVPFFTSAWSAIRARQVNMDVPVSIALVVTFFASLYATITGQGETYFDSVSMFIFFLLAGRYIEHNARLKAATMANDLVVVEPVLVQKIAEDKDAAARILQLIEQNTLNNTVFDNDALSDNNAEQVLNSNNNLATNGTTTTAKTMPNFKQSMDANIQQLTSRIAQDWQQENHKPSNIAQTEAVPEKRQMVTAHSLQVGDIIMVEAGSEIISDGILLSSTATVSQSLLTGEGDLIIKTQGDYIVGGAQNDSQPFEMLVTALPEDSQIGLIDRLMNRAMSEKPKLAQQADKLARWFVARILVLSALVFIGWYIVDPSQAIWATVAVLVATCPCALSLATPIALTVATNRLASYGFLTTRGHTLQTLAEITHVAFDKTGTLTYGKPNLLNIERLATNDTTAASNEEKDKLLAIAAALEVGSRHPIAHALLTAAYQLHLPATQSLQYYPAGGVEAMIDGVLYRIGHVDFALDRTGHAANADNDLTIDLATHRASSAVVLSCQNSQSNAWQALAGFYFNDKVRDSAPSMLAALKKSGIEPVMLTGDPSPQALVMAEELGMKAAYNGLSPTDKVNHIQALQAKGAVVLMVGDGINDAPVLAAADVSTSIAGAADLAQVSSDSIILNGQIEAITAAKRIADKTKRIIKQNLRWALIYNSSVLIPAALGYVPPWLAAIGMSLSSLFVVLNALRLKRA</sequence>
<keyword evidence="11" id="KW-1278">Translocase</keyword>
<evidence type="ECO:0000256" key="12">
    <source>
        <dbReference type="ARBA" id="ARBA00022989"/>
    </source>
</evidence>
<evidence type="ECO:0000256" key="7">
    <source>
        <dbReference type="ARBA" id="ARBA00022723"/>
    </source>
</evidence>
<evidence type="ECO:0000256" key="14">
    <source>
        <dbReference type="ARBA" id="ARBA00023136"/>
    </source>
</evidence>
<dbReference type="PROSITE" id="PS00154">
    <property type="entry name" value="ATPASE_E1_E2"/>
    <property type="match status" value="1"/>
</dbReference>
<protein>
    <submittedName>
        <fullName evidence="17">Heavy metal translocating P-type ATPase</fullName>
    </submittedName>
</protein>
<dbReference type="Pfam" id="PF12156">
    <property type="entry name" value="ATPase-cat_bd"/>
    <property type="match status" value="1"/>
</dbReference>
<dbReference type="CDD" id="cd00371">
    <property type="entry name" value="HMA"/>
    <property type="match status" value="1"/>
</dbReference>
<dbReference type="Proteomes" id="UP000606724">
    <property type="component" value="Unassembled WGS sequence"/>
</dbReference>
<comment type="subcellular location">
    <subcellularLocation>
        <location evidence="1">Cell membrane</location>
        <topology evidence="1">Multi-pass membrane protein</topology>
    </subcellularLocation>
</comment>
<evidence type="ECO:0000256" key="9">
    <source>
        <dbReference type="ARBA" id="ARBA00022840"/>
    </source>
</evidence>
<dbReference type="Pfam" id="PF00122">
    <property type="entry name" value="E1-E2_ATPase"/>
    <property type="match status" value="1"/>
</dbReference>
<dbReference type="InterPro" id="IPR006121">
    <property type="entry name" value="HMA_dom"/>
</dbReference>
<dbReference type="InterPro" id="IPR023214">
    <property type="entry name" value="HAD_sf"/>
</dbReference>
<evidence type="ECO:0000256" key="6">
    <source>
        <dbReference type="ARBA" id="ARBA00022692"/>
    </source>
</evidence>
<keyword evidence="12 15" id="KW-1133">Transmembrane helix</keyword>
<name>A0ABR8RFJ9_9GAMM</name>
<feature type="domain" description="HMA" evidence="16">
    <location>
        <begin position="116"/>
        <end position="182"/>
    </location>
</feature>
<keyword evidence="5" id="KW-0597">Phosphoprotein</keyword>
<feature type="transmembrane region" description="Helical" evidence="15">
    <location>
        <begin position="542"/>
        <end position="564"/>
    </location>
</feature>
<evidence type="ECO:0000256" key="2">
    <source>
        <dbReference type="ARBA" id="ARBA00006024"/>
    </source>
</evidence>
<dbReference type="Gene3D" id="3.40.50.1000">
    <property type="entry name" value="HAD superfamily/HAD-like"/>
    <property type="match status" value="1"/>
</dbReference>
<dbReference type="PROSITE" id="PS50846">
    <property type="entry name" value="HMA_2"/>
    <property type="match status" value="1"/>
</dbReference>
<dbReference type="InterPro" id="IPR027256">
    <property type="entry name" value="P-typ_ATPase_IB"/>
</dbReference>
<feature type="transmembrane region" description="Helical" evidence="15">
    <location>
        <begin position="896"/>
        <end position="912"/>
    </location>
</feature>
<feature type="transmembrane region" description="Helical" evidence="15">
    <location>
        <begin position="201"/>
        <end position="224"/>
    </location>
</feature>
<evidence type="ECO:0000256" key="13">
    <source>
        <dbReference type="ARBA" id="ARBA00023065"/>
    </source>
</evidence>
<dbReference type="InterPro" id="IPR018303">
    <property type="entry name" value="ATPase_P-typ_P_site"/>
</dbReference>
<dbReference type="PRINTS" id="PR00119">
    <property type="entry name" value="CATATPASE"/>
</dbReference>
<dbReference type="NCBIfam" id="TIGR01525">
    <property type="entry name" value="ATPase-IB_hvy"/>
    <property type="match status" value="1"/>
</dbReference>
<reference evidence="17 18" key="1">
    <citation type="submission" date="2020-08" db="EMBL/GenBank/DDBJ databases">
        <title>A Genomic Blueprint of the Chicken Gut Microbiome.</title>
        <authorList>
            <person name="Gilroy R."/>
            <person name="Ravi A."/>
            <person name="Getino M."/>
            <person name="Pursley I."/>
            <person name="Horton D.L."/>
            <person name="Alikhan N.-F."/>
            <person name="Baker D."/>
            <person name="Gharbi K."/>
            <person name="Hall N."/>
            <person name="Watson M."/>
            <person name="Adriaenssens E.M."/>
            <person name="Foster-Nyarko E."/>
            <person name="Jarju S."/>
            <person name="Secka A."/>
            <person name="Antonio M."/>
            <person name="Oren A."/>
            <person name="Chaudhuri R."/>
            <person name="La Ragione R.M."/>
            <person name="Hildebrand F."/>
            <person name="Pallen M.J."/>
        </authorList>
    </citation>
    <scope>NUCLEOTIDE SEQUENCE [LARGE SCALE GENOMIC DNA]</scope>
    <source>
        <strain evidence="17 18">Sa4CVA2</strain>
    </source>
</reference>
<dbReference type="SUPFAM" id="SSF56784">
    <property type="entry name" value="HAD-like"/>
    <property type="match status" value="1"/>
</dbReference>
<evidence type="ECO:0000259" key="16">
    <source>
        <dbReference type="PROSITE" id="PS50846"/>
    </source>
</evidence>
<keyword evidence="3" id="KW-0813">Transport</keyword>